<gene>
    <name evidence="10" type="ORF">EDD58_103247</name>
</gene>
<evidence type="ECO:0000256" key="2">
    <source>
        <dbReference type="ARBA" id="ARBA00023012"/>
    </source>
</evidence>
<keyword evidence="1 6" id="KW-0597">Phosphoprotein</keyword>
<keyword evidence="5" id="KW-0804">Transcription</keyword>
<dbReference type="PROSITE" id="PS51755">
    <property type="entry name" value="OMPR_PHOB"/>
    <property type="match status" value="1"/>
</dbReference>
<protein>
    <submittedName>
        <fullName evidence="10">DNA-binding response OmpR family regulator</fullName>
    </submittedName>
</protein>
<dbReference type="GO" id="GO:0000156">
    <property type="term" value="F:phosphorelay response regulator activity"/>
    <property type="evidence" value="ECO:0007669"/>
    <property type="project" value="TreeGrafter"/>
</dbReference>
<keyword evidence="11" id="KW-1185">Reference proteome</keyword>
<dbReference type="InterPro" id="IPR001867">
    <property type="entry name" value="OmpR/PhoB-type_DNA-bd"/>
</dbReference>
<dbReference type="PROSITE" id="PS50110">
    <property type="entry name" value="RESPONSE_REGULATORY"/>
    <property type="match status" value="1"/>
</dbReference>
<feature type="domain" description="Response regulatory" evidence="8">
    <location>
        <begin position="6"/>
        <end position="119"/>
    </location>
</feature>
<dbReference type="GO" id="GO:0000976">
    <property type="term" value="F:transcription cis-regulatory region binding"/>
    <property type="evidence" value="ECO:0007669"/>
    <property type="project" value="TreeGrafter"/>
</dbReference>
<evidence type="ECO:0000256" key="3">
    <source>
        <dbReference type="ARBA" id="ARBA00023015"/>
    </source>
</evidence>
<dbReference type="EMBL" id="SMAG01000003">
    <property type="protein sequence ID" value="TCS94825.1"/>
    <property type="molecule type" value="Genomic_DNA"/>
</dbReference>
<dbReference type="RefSeq" id="WP_131924207.1">
    <property type="nucleotide sequence ID" value="NZ_SMAG01000003.1"/>
</dbReference>
<dbReference type="CDD" id="cd17574">
    <property type="entry name" value="REC_OmpR"/>
    <property type="match status" value="1"/>
</dbReference>
<keyword evidence="3" id="KW-0805">Transcription regulation</keyword>
<proteinExistence type="predicted"/>
<dbReference type="SUPFAM" id="SSF46894">
    <property type="entry name" value="C-terminal effector domain of the bipartite response regulators"/>
    <property type="match status" value="1"/>
</dbReference>
<dbReference type="CDD" id="cd00383">
    <property type="entry name" value="trans_reg_C"/>
    <property type="match status" value="1"/>
</dbReference>
<dbReference type="SUPFAM" id="SSF52172">
    <property type="entry name" value="CheY-like"/>
    <property type="match status" value="1"/>
</dbReference>
<comment type="caution">
    <text evidence="10">The sequence shown here is derived from an EMBL/GenBank/DDBJ whole genome shotgun (WGS) entry which is preliminary data.</text>
</comment>
<dbReference type="PANTHER" id="PTHR48111">
    <property type="entry name" value="REGULATOR OF RPOS"/>
    <property type="match status" value="1"/>
</dbReference>
<feature type="modified residue" description="4-aspartylphosphate" evidence="6">
    <location>
        <position position="55"/>
    </location>
</feature>
<evidence type="ECO:0000259" key="9">
    <source>
        <dbReference type="PROSITE" id="PS51755"/>
    </source>
</evidence>
<dbReference type="InterPro" id="IPR001789">
    <property type="entry name" value="Sig_transdc_resp-reg_receiver"/>
</dbReference>
<evidence type="ECO:0000256" key="7">
    <source>
        <dbReference type="PROSITE-ProRule" id="PRU01091"/>
    </source>
</evidence>
<evidence type="ECO:0000313" key="11">
    <source>
        <dbReference type="Proteomes" id="UP000294937"/>
    </source>
</evidence>
<feature type="domain" description="OmpR/PhoB-type" evidence="9">
    <location>
        <begin position="134"/>
        <end position="233"/>
    </location>
</feature>
<dbReference type="Gene3D" id="1.10.10.10">
    <property type="entry name" value="Winged helix-like DNA-binding domain superfamily/Winged helix DNA-binding domain"/>
    <property type="match status" value="1"/>
</dbReference>
<keyword evidence="2" id="KW-0902">Two-component regulatory system</keyword>
<dbReference type="Pfam" id="PF00072">
    <property type="entry name" value="Response_reg"/>
    <property type="match status" value="1"/>
</dbReference>
<evidence type="ECO:0000256" key="1">
    <source>
        <dbReference type="ARBA" id="ARBA00022553"/>
    </source>
</evidence>
<evidence type="ECO:0000259" key="8">
    <source>
        <dbReference type="PROSITE" id="PS50110"/>
    </source>
</evidence>
<dbReference type="InterPro" id="IPR016032">
    <property type="entry name" value="Sig_transdc_resp-reg_C-effctor"/>
</dbReference>
<dbReference type="Gene3D" id="6.10.250.690">
    <property type="match status" value="1"/>
</dbReference>
<feature type="DNA-binding region" description="OmpR/PhoB-type" evidence="7">
    <location>
        <begin position="134"/>
        <end position="233"/>
    </location>
</feature>
<dbReference type="Gene3D" id="3.40.50.2300">
    <property type="match status" value="1"/>
</dbReference>
<sequence length="233" mass="27156">MKNNVRILIVDDEEPMRRLLSYHLQQAGYETEEADSGKEAILKVSQHQYQCILLDIMMPVIDGWQTCYQIREISSVPVIMLTARDHLTDKVKGLQIGADDYITKPFNKEELLARVHAVLRRNQQVLTAHIESQTGVLSHRGIHLHPKQREVFFQEQLLMLTRTEYEMLHLFLKHPGRVFSREDLLALIWSDLEIEDFRTVDSHIKNLREKLRIAGALAHDIIKTIWGVGYKLQ</sequence>
<dbReference type="Pfam" id="PF00486">
    <property type="entry name" value="Trans_reg_C"/>
    <property type="match status" value="1"/>
</dbReference>
<evidence type="ECO:0000313" key="10">
    <source>
        <dbReference type="EMBL" id="TCS94825.1"/>
    </source>
</evidence>
<dbReference type="SMART" id="SM00862">
    <property type="entry name" value="Trans_reg_C"/>
    <property type="match status" value="1"/>
</dbReference>
<dbReference type="GO" id="GO:0032993">
    <property type="term" value="C:protein-DNA complex"/>
    <property type="evidence" value="ECO:0007669"/>
    <property type="project" value="TreeGrafter"/>
</dbReference>
<dbReference type="InterPro" id="IPR039420">
    <property type="entry name" value="WalR-like"/>
</dbReference>
<organism evidence="10 11">
    <name type="scientific">Hazenella coriacea</name>
    <dbReference type="NCBI Taxonomy" id="1179467"/>
    <lineage>
        <taxon>Bacteria</taxon>
        <taxon>Bacillati</taxon>
        <taxon>Bacillota</taxon>
        <taxon>Bacilli</taxon>
        <taxon>Bacillales</taxon>
        <taxon>Thermoactinomycetaceae</taxon>
        <taxon>Hazenella</taxon>
    </lineage>
</organism>
<evidence type="ECO:0000256" key="5">
    <source>
        <dbReference type="ARBA" id="ARBA00023163"/>
    </source>
</evidence>
<dbReference type="OrthoDB" id="9790442at2"/>
<dbReference type="AlphaFoldDB" id="A0A4R3L721"/>
<dbReference type="GO" id="GO:0006355">
    <property type="term" value="P:regulation of DNA-templated transcription"/>
    <property type="evidence" value="ECO:0007669"/>
    <property type="project" value="InterPro"/>
</dbReference>
<evidence type="ECO:0000256" key="4">
    <source>
        <dbReference type="ARBA" id="ARBA00023125"/>
    </source>
</evidence>
<dbReference type="FunFam" id="3.40.50.2300:FF:000001">
    <property type="entry name" value="DNA-binding response regulator PhoB"/>
    <property type="match status" value="1"/>
</dbReference>
<dbReference type="Proteomes" id="UP000294937">
    <property type="component" value="Unassembled WGS sequence"/>
</dbReference>
<reference evidence="10 11" key="1">
    <citation type="submission" date="2019-03" db="EMBL/GenBank/DDBJ databases">
        <title>Genomic Encyclopedia of Type Strains, Phase IV (KMG-IV): sequencing the most valuable type-strain genomes for metagenomic binning, comparative biology and taxonomic classification.</title>
        <authorList>
            <person name="Goeker M."/>
        </authorList>
    </citation>
    <scope>NUCLEOTIDE SEQUENCE [LARGE SCALE GENOMIC DNA]</scope>
    <source>
        <strain evidence="10 11">DSM 45707</strain>
    </source>
</reference>
<evidence type="ECO:0000256" key="6">
    <source>
        <dbReference type="PROSITE-ProRule" id="PRU00169"/>
    </source>
</evidence>
<name>A0A4R3L721_9BACL</name>
<dbReference type="PANTHER" id="PTHR48111:SF73">
    <property type="entry name" value="ALKALINE PHOSPHATASE SYNTHESIS TRANSCRIPTIONAL REGULATORY PROTEIN PHOP"/>
    <property type="match status" value="1"/>
</dbReference>
<dbReference type="SMART" id="SM00448">
    <property type="entry name" value="REC"/>
    <property type="match status" value="1"/>
</dbReference>
<dbReference type="InterPro" id="IPR011006">
    <property type="entry name" value="CheY-like_superfamily"/>
</dbReference>
<accession>A0A4R3L721</accession>
<dbReference type="GO" id="GO:0005829">
    <property type="term" value="C:cytosol"/>
    <property type="evidence" value="ECO:0007669"/>
    <property type="project" value="TreeGrafter"/>
</dbReference>
<keyword evidence="4 7" id="KW-0238">DNA-binding</keyword>
<dbReference type="InterPro" id="IPR036388">
    <property type="entry name" value="WH-like_DNA-bd_sf"/>
</dbReference>